<proteinExistence type="predicted"/>
<dbReference type="OrthoDB" id="10069600at2759"/>
<dbReference type="GeneID" id="108668344"/>
<keyword evidence="1" id="KW-0732">Signal</keyword>
<dbReference type="KEGG" id="hazt:108668344"/>
<dbReference type="Proteomes" id="UP000694843">
    <property type="component" value="Unplaced"/>
</dbReference>
<accession>A0A8B7NBQ3</accession>
<feature type="chain" id="PRO_5034482018" evidence="1">
    <location>
        <begin position="22"/>
        <end position="311"/>
    </location>
</feature>
<feature type="signal peptide" evidence="1">
    <location>
        <begin position="1"/>
        <end position="21"/>
    </location>
</feature>
<evidence type="ECO:0000256" key="1">
    <source>
        <dbReference type="SAM" id="SignalP"/>
    </source>
</evidence>
<sequence length="311" mass="34001">MRRTIVARCLLVAAAASVIQAEHHNAFANSKGRLNVQSAAVSGLRNFLHSPRRASGGRNYGSTSQRQHLDVAVPNQLMNSDSSLLIHLKDQGLWEKENTVGGSNAHAAFMPTYLGSHAQEGNYEPEITPGEVNREFKYSKNAMKPKSIFQDVDMNFGSIPDMNQIVNMDAVTGKRFESKAINVRDAFRDVLHGTTTSSLDSVNPSKSSMSNGPGVFFNLNDLNDQFEHVVENMGEDFDGLDFIVKDGKGGVYVDFLQMLKEQQAAASLQAAVAPSLGQPDLTDPNALLAQELRRKNISFEVSKDGGLLYNL</sequence>
<protein>
    <submittedName>
        <fullName evidence="3">Uncharacterized protein LOC108668344</fullName>
    </submittedName>
</protein>
<name>A0A8B7NBQ3_HYAAZ</name>
<dbReference type="RefSeq" id="XP_018011020.1">
    <property type="nucleotide sequence ID" value="XM_018155531.2"/>
</dbReference>
<keyword evidence="2" id="KW-1185">Reference proteome</keyword>
<gene>
    <name evidence="3" type="primary">LOC108668344</name>
</gene>
<evidence type="ECO:0000313" key="2">
    <source>
        <dbReference type="Proteomes" id="UP000694843"/>
    </source>
</evidence>
<organism evidence="2 3">
    <name type="scientific">Hyalella azteca</name>
    <name type="common">Amphipod</name>
    <dbReference type="NCBI Taxonomy" id="294128"/>
    <lineage>
        <taxon>Eukaryota</taxon>
        <taxon>Metazoa</taxon>
        <taxon>Ecdysozoa</taxon>
        <taxon>Arthropoda</taxon>
        <taxon>Crustacea</taxon>
        <taxon>Multicrustacea</taxon>
        <taxon>Malacostraca</taxon>
        <taxon>Eumalacostraca</taxon>
        <taxon>Peracarida</taxon>
        <taxon>Amphipoda</taxon>
        <taxon>Senticaudata</taxon>
        <taxon>Talitrida</taxon>
        <taxon>Talitroidea</taxon>
        <taxon>Hyalellidae</taxon>
        <taxon>Hyalella</taxon>
    </lineage>
</organism>
<reference evidence="3" key="1">
    <citation type="submission" date="2025-08" db="UniProtKB">
        <authorList>
            <consortium name="RefSeq"/>
        </authorList>
    </citation>
    <scope>IDENTIFICATION</scope>
    <source>
        <tissue evidence="3">Whole organism</tissue>
    </source>
</reference>
<dbReference type="AlphaFoldDB" id="A0A8B7NBQ3"/>
<evidence type="ECO:0000313" key="3">
    <source>
        <dbReference type="RefSeq" id="XP_018011020.1"/>
    </source>
</evidence>